<dbReference type="Pfam" id="PF07059">
    <property type="entry name" value="EDR2_C"/>
    <property type="match status" value="1"/>
</dbReference>
<dbReference type="Proteomes" id="UP000594263">
    <property type="component" value="Unplaced"/>
</dbReference>
<evidence type="ECO:0000313" key="3">
    <source>
        <dbReference type="EnsemblPlants" id="Kaladp0050s0100.1.v1.1"/>
    </source>
</evidence>
<dbReference type="EnsemblPlants" id="Kaladp0050s0100.1.v1.1">
    <property type="protein sequence ID" value="Kaladp0050s0100.1.v1.1"/>
    <property type="gene ID" value="Kaladp0050s0100.v1.1"/>
</dbReference>
<reference evidence="3" key="1">
    <citation type="submission" date="2021-01" db="UniProtKB">
        <authorList>
            <consortium name="EnsemblPlants"/>
        </authorList>
    </citation>
    <scope>IDENTIFICATION</scope>
</reference>
<accession>A0A7N0U2J0</accession>
<evidence type="ECO:0000259" key="2">
    <source>
        <dbReference type="Pfam" id="PF07059"/>
    </source>
</evidence>
<keyword evidence="4" id="KW-1185">Reference proteome</keyword>
<sequence length="544" mass="60775">MGACVSAPHECVKAKPGDGVSRRRRRIRRRKRKSEVRSGGTDRSSERGDARSASVRNSGTPRGSNEEAWFDSSAIFENDWDEDNRCVPEAIDQTSSNGAEGARASVSSISSIQDGKFSTPRSSFTAQTPRQGDTPTVNNGQSSFFESLKSPTARVSHSDDVDCQSKSLNDVKQSVFTGDISSASHERPDREEGILDNCGILPHNCLPCLASVIPFDEKKRYQSSGSQSFHKKIASKVSFKSKEGHSQILSSKMLLKRPFGGRQVPFCPVEKNMFDCWSPVEPGTFRVRGPHYFRDKKKEFAPSYAAYYPFGVDVFLSQRKIDHIARFVELPAINSSGVLPSILIVNVQVPLYPAAIFQGEADGEGMSVVLYFKLSENYSEKLPLHFQEGIKKLINDEVEKVKGFALDTSVPFRERLKILGRVANVEDLQLSAAERTLLNAYNEKPVLSRPQHEFYSGKNYFEIDVDIHRFKYLPRKGFSTFQDRLKSCILDVGLTIQGNKAEELPEQVLCCVRLKGLDYVNYHQLGTNDEMIPSECAVNDKISI</sequence>
<dbReference type="InterPro" id="IPR009769">
    <property type="entry name" value="EDR2_C"/>
</dbReference>
<feature type="compositionally biased region" description="Basic residues" evidence="1">
    <location>
        <begin position="22"/>
        <end position="34"/>
    </location>
</feature>
<protein>
    <recommendedName>
        <fullName evidence="2">Protein ENHANCED DISEASE RESISTANCE 2 C-terminal domain-containing protein</fullName>
    </recommendedName>
</protein>
<evidence type="ECO:0000313" key="4">
    <source>
        <dbReference type="Proteomes" id="UP000594263"/>
    </source>
</evidence>
<dbReference type="PANTHER" id="PTHR31558:SF3">
    <property type="entry name" value="CW14 PROTEIN"/>
    <property type="match status" value="1"/>
</dbReference>
<feature type="domain" description="Protein ENHANCED DISEASE RESISTANCE 2 C-terminal" evidence="2">
    <location>
        <begin position="277"/>
        <end position="518"/>
    </location>
</feature>
<feature type="compositionally biased region" description="Polar residues" evidence="1">
    <location>
        <begin position="54"/>
        <end position="63"/>
    </location>
</feature>
<dbReference type="OMA" id="CCIRINS"/>
<dbReference type="PANTHER" id="PTHR31558">
    <property type="entry name" value="CW14 PROTEIN"/>
    <property type="match status" value="1"/>
</dbReference>
<dbReference type="AlphaFoldDB" id="A0A7N0U2J0"/>
<feature type="compositionally biased region" description="Polar residues" evidence="1">
    <location>
        <begin position="119"/>
        <end position="142"/>
    </location>
</feature>
<proteinExistence type="predicted"/>
<dbReference type="Gramene" id="Kaladp0050s0100.1.v1.1">
    <property type="protein sequence ID" value="Kaladp0050s0100.1.v1.1"/>
    <property type="gene ID" value="Kaladp0050s0100.v1.1"/>
</dbReference>
<organism evidence="3 4">
    <name type="scientific">Kalanchoe fedtschenkoi</name>
    <name type="common">Lavender scallops</name>
    <name type="synonym">South American air plant</name>
    <dbReference type="NCBI Taxonomy" id="63787"/>
    <lineage>
        <taxon>Eukaryota</taxon>
        <taxon>Viridiplantae</taxon>
        <taxon>Streptophyta</taxon>
        <taxon>Embryophyta</taxon>
        <taxon>Tracheophyta</taxon>
        <taxon>Spermatophyta</taxon>
        <taxon>Magnoliopsida</taxon>
        <taxon>eudicotyledons</taxon>
        <taxon>Gunneridae</taxon>
        <taxon>Pentapetalae</taxon>
        <taxon>Saxifragales</taxon>
        <taxon>Crassulaceae</taxon>
        <taxon>Kalanchoe</taxon>
    </lineage>
</organism>
<feature type="region of interest" description="Disordered" evidence="1">
    <location>
        <begin position="1"/>
        <end position="142"/>
    </location>
</feature>
<evidence type="ECO:0000256" key="1">
    <source>
        <dbReference type="SAM" id="MobiDB-lite"/>
    </source>
</evidence>
<name>A0A7N0U2J0_KALFE</name>